<feature type="chain" id="PRO_5007071620" description="High-affinity zinc uptake system protein ZnuA" evidence="15">
    <location>
        <begin position="22"/>
        <end position="310"/>
    </location>
</feature>
<name>A0A0X8XAG3_HALHR</name>
<dbReference type="RefSeq" id="WP_096409168.1">
    <property type="nucleotide sequence ID" value="NZ_AP017372.2"/>
</dbReference>
<dbReference type="Proteomes" id="UP000218890">
    <property type="component" value="Chromosome"/>
</dbReference>
<dbReference type="GO" id="GO:0006829">
    <property type="term" value="P:zinc ion transport"/>
    <property type="evidence" value="ECO:0007669"/>
    <property type="project" value="UniProtKB-KW"/>
</dbReference>
<dbReference type="KEGG" id="hhk:HH1059_11510"/>
<keyword evidence="10" id="KW-0406">Ion transport</keyword>
<dbReference type="AlphaFoldDB" id="A0A0X8XAG3"/>
<dbReference type="PANTHER" id="PTHR42953">
    <property type="entry name" value="HIGH-AFFINITY ZINC UPTAKE SYSTEM PROTEIN ZNUA-RELATED"/>
    <property type="match status" value="1"/>
</dbReference>
<evidence type="ECO:0000256" key="13">
    <source>
        <dbReference type="SAM" id="Coils"/>
    </source>
</evidence>
<dbReference type="EMBL" id="AP017372">
    <property type="protein sequence ID" value="BAU57843.1"/>
    <property type="molecule type" value="Genomic_DNA"/>
</dbReference>
<feature type="coiled-coil region" evidence="13">
    <location>
        <begin position="172"/>
        <end position="199"/>
    </location>
</feature>
<dbReference type="GO" id="GO:0042597">
    <property type="term" value="C:periplasmic space"/>
    <property type="evidence" value="ECO:0007669"/>
    <property type="project" value="UniProtKB-SubCell"/>
</dbReference>
<evidence type="ECO:0000313" key="17">
    <source>
        <dbReference type="Proteomes" id="UP000218890"/>
    </source>
</evidence>
<dbReference type="OrthoDB" id="9793396at2"/>
<keyword evidence="5" id="KW-0479">Metal-binding</keyword>
<evidence type="ECO:0000313" key="16">
    <source>
        <dbReference type="EMBL" id="BAU57843.1"/>
    </source>
</evidence>
<comment type="subcellular location">
    <subcellularLocation>
        <location evidence="1">Periplasm</location>
    </subcellularLocation>
</comment>
<feature type="region of interest" description="Disordered" evidence="14">
    <location>
        <begin position="118"/>
        <end position="141"/>
    </location>
</feature>
<feature type="signal peptide" evidence="15">
    <location>
        <begin position="1"/>
        <end position="21"/>
    </location>
</feature>
<gene>
    <name evidence="16" type="primary">znuA</name>
    <name evidence="16" type="ORF">HH1059_11510</name>
</gene>
<organism evidence="16 17">
    <name type="scientific">Halorhodospira halochloris</name>
    <name type="common">Ectothiorhodospira halochloris</name>
    <dbReference type="NCBI Taxonomy" id="1052"/>
    <lineage>
        <taxon>Bacteria</taxon>
        <taxon>Pseudomonadati</taxon>
        <taxon>Pseudomonadota</taxon>
        <taxon>Gammaproteobacteria</taxon>
        <taxon>Chromatiales</taxon>
        <taxon>Ectothiorhodospiraceae</taxon>
        <taxon>Halorhodospira</taxon>
    </lineage>
</organism>
<keyword evidence="7" id="KW-0574">Periplasm</keyword>
<evidence type="ECO:0000256" key="6">
    <source>
        <dbReference type="ARBA" id="ARBA00022729"/>
    </source>
</evidence>
<evidence type="ECO:0000256" key="9">
    <source>
        <dbReference type="ARBA" id="ARBA00022906"/>
    </source>
</evidence>
<evidence type="ECO:0000256" key="7">
    <source>
        <dbReference type="ARBA" id="ARBA00022764"/>
    </source>
</evidence>
<evidence type="ECO:0000256" key="5">
    <source>
        <dbReference type="ARBA" id="ARBA00022723"/>
    </source>
</evidence>
<dbReference type="SUPFAM" id="SSF53807">
    <property type="entry name" value="Helical backbone' metal receptor"/>
    <property type="match status" value="1"/>
</dbReference>
<evidence type="ECO:0000256" key="2">
    <source>
        <dbReference type="ARBA" id="ARBA00011028"/>
    </source>
</evidence>
<reference evidence="16" key="1">
    <citation type="submission" date="2016-02" db="EMBL/GenBank/DDBJ databases">
        <title>Halorhodospira halochloris DSM-1059 complete genome, version 2.</title>
        <authorList>
            <person name="Tsukatani Y."/>
        </authorList>
    </citation>
    <scope>NUCLEOTIDE SEQUENCE</scope>
    <source>
        <strain evidence="16">DSM 1059</strain>
    </source>
</reference>
<dbReference type="InterPro" id="IPR006127">
    <property type="entry name" value="ZnuA-like"/>
</dbReference>
<evidence type="ECO:0000256" key="14">
    <source>
        <dbReference type="SAM" id="MobiDB-lite"/>
    </source>
</evidence>
<proteinExistence type="inferred from homology"/>
<evidence type="ECO:0000256" key="8">
    <source>
        <dbReference type="ARBA" id="ARBA00022833"/>
    </source>
</evidence>
<keyword evidence="9" id="KW-0864">Zinc transport</keyword>
<keyword evidence="13" id="KW-0175">Coiled coil</keyword>
<dbReference type="CDD" id="cd01019">
    <property type="entry name" value="ZnuA"/>
    <property type="match status" value="1"/>
</dbReference>
<evidence type="ECO:0000256" key="11">
    <source>
        <dbReference type="ARBA" id="ARBA00023157"/>
    </source>
</evidence>
<keyword evidence="8" id="KW-0862">Zinc</keyword>
<evidence type="ECO:0000256" key="15">
    <source>
        <dbReference type="SAM" id="SignalP"/>
    </source>
</evidence>
<evidence type="ECO:0000256" key="12">
    <source>
        <dbReference type="ARBA" id="ARBA00045516"/>
    </source>
</evidence>
<comment type="similarity">
    <text evidence="2">Belongs to the bacterial solute-binding protein 9 family.</text>
</comment>
<dbReference type="Gene3D" id="3.40.50.1980">
    <property type="entry name" value="Nitrogenase molybdenum iron protein domain"/>
    <property type="match status" value="2"/>
</dbReference>
<evidence type="ECO:0000256" key="4">
    <source>
        <dbReference type="ARBA" id="ARBA00022448"/>
    </source>
</evidence>
<dbReference type="InterPro" id="IPR050492">
    <property type="entry name" value="Bact_metal-bind_prot9"/>
</dbReference>
<comment type="function">
    <text evidence="12">Part of the ATP-binding cassette (ABC) transport system ZnuABC involved in zinc import. Binds zinc with high affinity and specificity and delivers it to the membrane permease for translocation into the cytoplasm.</text>
</comment>
<evidence type="ECO:0000256" key="1">
    <source>
        <dbReference type="ARBA" id="ARBA00004418"/>
    </source>
</evidence>
<evidence type="ECO:0000256" key="10">
    <source>
        <dbReference type="ARBA" id="ARBA00023065"/>
    </source>
</evidence>
<dbReference type="InterPro" id="IPR035520">
    <property type="entry name" value="ZnuA"/>
</dbReference>
<sequence length="310" mass="34345">MQLRKISLLIVLWLVGASAQASQEPQVVASIKPLHSLAAAVMADVGEPQLLLSAGDSPHTYSMRPSDARAVRGADLVLYVSDHLEAFLKPALEARGDQSGNMAAADMDGITLLDGRQGADRELSEHSNGHDHAHGHGHDHERDYHLWLDPHNARVIARQLADRLAELDAANAQKYRHNAEQLSKRLKELDERINERLEGLKGKPYVVFHDAYQYFERRYGLQSAGVVTLTPEQQPGAGHLREIRRRMVEEDVVCVFVEPQFEPSIVRALTRGVEVGVGELDPIGAGLEPGPEAYFNLLEDLVESLRDCLE</sequence>
<keyword evidence="11" id="KW-1015">Disulfide bond</keyword>
<dbReference type="GO" id="GO:0046872">
    <property type="term" value="F:metal ion binding"/>
    <property type="evidence" value="ECO:0007669"/>
    <property type="project" value="UniProtKB-KW"/>
</dbReference>
<keyword evidence="6 15" id="KW-0732">Signal</keyword>
<keyword evidence="4" id="KW-0813">Transport</keyword>
<accession>A0A0X8XAG3</accession>
<dbReference type="PANTHER" id="PTHR42953:SF3">
    <property type="entry name" value="HIGH-AFFINITY ZINC UPTAKE SYSTEM PROTEIN ZNUA"/>
    <property type="match status" value="1"/>
</dbReference>
<keyword evidence="17" id="KW-1185">Reference proteome</keyword>
<evidence type="ECO:0000256" key="3">
    <source>
        <dbReference type="ARBA" id="ARBA00015915"/>
    </source>
</evidence>
<dbReference type="Pfam" id="PF01297">
    <property type="entry name" value="ZnuA"/>
    <property type="match status" value="1"/>
</dbReference>
<protein>
    <recommendedName>
        <fullName evidence="3">High-affinity zinc uptake system protein ZnuA</fullName>
    </recommendedName>
</protein>